<evidence type="ECO:0000259" key="2">
    <source>
        <dbReference type="Pfam" id="PF20455"/>
    </source>
</evidence>
<name>A0AAN0VPF0_9BURK</name>
<proteinExistence type="predicted"/>
<accession>A0AAN0VPF0</accession>
<dbReference type="KEGG" id="bcen:DM39_4029"/>
<evidence type="ECO:0000313" key="3">
    <source>
        <dbReference type="EMBL" id="AIO34610.1"/>
    </source>
</evidence>
<reference evidence="3 4" key="1">
    <citation type="submission" date="2014-05" db="EMBL/GenBank/DDBJ databases">
        <authorList>
            <person name="Bishop-Lilly K.A."/>
            <person name="Broomall S.M."/>
            <person name="Chain P.S."/>
            <person name="Chertkov O."/>
            <person name="Coyne S.R."/>
            <person name="Daligault H.E."/>
            <person name="Davenport K.W."/>
            <person name="Erkkila T."/>
            <person name="Frey K.G."/>
            <person name="Gibbons H.S."/>
            <person name="Gu W."/>
            <person name="Jaissle J."/>
            <person name="Johnson S.L."/>
            <person name="Koroleva G.I."/>
            <person name="Ladner J.T."/>
            <person name="Lo C.-C."/>
            <person name="Minogue T.D."/>
            <person name="Munk C."/>
            <person name="Palacios G.F."/>
            <person name="Redden C.L."/>
            <person name="Rosenzweig C.N."/>
            <person name="Scholz M.B."/>
            <person name="Teshima H."/>
            <person name="Xu Y."/>
        </authorList>
    </citation>
    <scope>NUCLEOTIDE SEQUENCE [LARGE SCALE GENOMIC DNA]</scope>
    <source>
        <strain evidence="3 4">DDS 22E-1</strain>
    </source>
</reference>
<dbReference type="Pfam" id="PF20455">
    <property type="entry name" value="DUF6708"/>
    <property type="match status" value="1"/>
</dbReference>
<feature type="domain" description="DUF6708" evidence="2">
    <location>
        <begin position="227"/>
        <end position="310"/>
    </location>
</feature>
<evidence type="ECO:0000256" key="1">
    <source>
        <dbReference type="SAM" id="Phobius"/>
    </source>
</evidence>
<protein>
    <recommendedName>
        <fullName evidence="2">DUF6708 domain-containing protein</fullName>
    </recommendedName>
</protein>
<dbReference type="InterPro" id="IPR046554">
    <property type="entry name" value="DUF6708"/>
</dbReference>
<evidence type="ECO:0000313" key="4">
    <source>
        <dbReference type="Proteomes" id="UP000029413"/>
    </source>
</evidence>
<keyword evidence="1" id="KW-0472">Membrane</keyword>
<feature type="transmembrane region" description="Helical" evidence="1">
    <location>
        <begin position="272"/>
        <end position="293"/>
    </location>
</feature>
<feature type="transmembrane region" description="Helical" evidence="1">
    <location>
        <begin position="82"/>
        <end position="103"/>
    </location>
</feature>
<feature type="transmembrane region" description="Helical" evidence="1">
    <location>
        <begin position="115"/>
        <end position="138"/>
    </location>
</feature>
<keyword evidence="1" id="KW-0812">Transmembrane</keyword>
<dbReference type="AlphaFoldDB" id="A0AAN0VPF0"/>
<sequence>MNGDSSVKNYWGQLFSKRYWREVVIGLPPKDPWEPTVDMLAYQFDKAQPTPIQGEPASLAMVVARNETYMEVADSKYMRRGFGGMVFTLMGLPVLFIAYYAMIDLILNCNKIENLPGAIVASLFACIIGTPLVALIGYQWKQDMWAYTYKPIRLVRSLRKVYVFQHNGPGGVWSLDWDKLVFCLKKGGLNWGVLGYFPDANGRVTHAFYLGAVLPVHPNGIGPDEPLLAHWEYFRRYMEEGPEKVPVPELLLPIENRREPFLYGVYRLWQMFGPFAILFAPITTLAGIFRWVAMRMSRMPRWPAEVDAVCPVMPDDATVQPKQNAMSNGAAVALGTLLMLAVDVALLWLLCTRVFGIDRFFAHAH</sequence>
<dbReference type="Proteomes" id="UP000029413">
    <property type="component" value="Chromosome 2"/>
</dbReference>
<organism evidence="3 4">
    <name type="scientific">Burkholderia cenocepacia</name>
    <dbReference type="NCBI Taxonomy" id="95486"/>
    <lineage>
        <taxon>Bacteria</taxon>
        <taxon>Pseudomonadati</taxon>
        <taxon>Pseudomonadota</taxon>
        <taxon>Betaproteobacteria</taxon>
        <taxon>Burkholderiales</taxon>
        <taxon>Burkholderiaceae</taxon>
        <taxon>Burkholderia</taxon>
        <taxon>Burkholderia cepacia complex</taxon>
    </lineage>
</organism>
<keyword evidence="1" id="KW-1133">Transmembrane helix</keyword>
<feature type="transmembrane region" description="Helical" evidence="1">
    <location>
        <begin position="330"/>
        <end position="351"/>
    </location>
</feature>
<dbReference type="EMBL" id="CP007784">
    <property type="protein sequence ID" value="AIO34610.1"/>
    <property type="molecule type" value="Genomic_DNA"/>
</dbReference>
<gene>
    <name evidence="3" type="ORF">DM39_4029</name>
</gene>
<keyword evidence="4" id="KW-1185">Reference proteome</keyword>